<protein>
    <submittedName>
        <fullName evidence="2">Uncharacterized protein DUF1801</fullName>
    </submittedName>
</protein>
<evidence type="ECO:0000313" key="3">
    <source>
        <dbReference type="Proteomes" id="UP000249610"/>
    </source>
</evidence>
<dbReference type="Proteomes" id="UP000249610">
    <property type="component" value="Unassembled WGS sequence"/>
</dbReference>
<comment type="caution">
    <text evidence="2">The sequence shown here is derived from an EMBL/GenBank/DDBJ whole genome shotgun (WGS) entry which is preliminary data.</text>
</comment>
<feature type="domain" description="YdhG-like" evidence="1">
    <location>
        <begin position="62"/>
        <end position="165"/>
    </location>
</feature>
<dbReference type="InterPro" id="IPR014922">
    <property type="entry name" value="YdhG-like"/>
</dbReference>
<dbReference type="Pfam" id="PF08818">
    <property type="entry name" value="DUF1801"/>
    <property type="match status" value="1"/>
</dbReference>
<sequence length="174" mass="20103">MECIGNTHPISIKPQKKSTFLVNYKPNFNNPTNTEFMSELKTKATNESVTDFLDSIEHPTRKADGFLLLKIFQEETGEKPVMWGPSIVGFGKFNYKYSSGKEMDWFPVGFSPRKQSLSIYIMLSKEEIEPYLAKLGKFKKSKGCIYINKMSDVNEEIFREMIRTSINLVYNNNQ</sequence>
<accession>A0A327PIB1</accession>
<proteinExistence type="predicted"/>
<keyword evidence="3" id="KW-1185">Reference proteome</keyword>
<dbReference type="EMBL" id="QLLK01000006">
    <property type="protein sequence ID" value="RAI89446.1"/>
    <property type="molecule type" value="Genomic_DNA"/>
</dbReference>
<evidence type="ECO:0000259" key="1">
    <source>
        <dbReference type="Pfam" id="PF08818"/>
    </source>
</evidence>
<name>A0A327PIB1_9BACT</name>
<organism evidence="2 3">
    <name type="scientific">Algoriphagus yeomjeoni</name>
    <dbReference type="NCBI Taxonomy" id="291403"/>
    <lineage>
        <taxon>Bacteria</taxon>
        <taxon>Pseudomonadati</taxon>
        <taxon>Bacteroidota</taxon>
        <taxon>Cytophagia</taxon>
        <taxon>Cytophagales</taxon>
        <taxon>Cyclobacteriaceae</taxon>
        <taxon>Algoriphagus</taxon>
    </lineage>
</organism>
<dbReference type="AlphaFoldDB" id="A0A327PIB1"/>
<reference evidence="2 3" key="1">
    <citation type="submission" date="2018-06" db="EMBL/GenBank/DDBJ databases">
        <title>Genomic Encyclopedia of Archaeal and Bacterial Type Strains, Phase II (KMG-II): from individual species to whole genera.</title>
        <authorList>
            <person name="Goeker M."/>
        </authorList>
    </citation>
    <scope>NUCLEOTIDE SEQUENCE [LARGE SCALE GENOMIC DNA]</scope>
    <source>
        <strain evidence="2 3">DSM 23446</strain>
    </source>
</reference>
<evidence type="ECO:0000313" key="2">
    <source>
        <dbReference type="EMBL" id="RAI89446.1"/>
    </source>
</evidence>
<dbReference type="SUPFAM" id="SSF159888">
    <property type="entry name" value="YdhG-like"/>
    <property type="match status" value="1"/>
</dbReference>
<gene>
    <name evidence="2" type="ORF">LV83_02488</name>
</gene>